<dbReference type="PANTHER" id="PTHR12151:SF5">
    <property type="entry name" value="AT19154P"/>
    <property type="match status" value="1"/>
</dbReference>
<evidence type="ECO:0000256" key="2">
    <source>
        <dbReference type="ARBA" id="ARBA00010996"/>
    </source>
</evidence>
<evidence type="ECO:0008006" key="14">
    <source>
        <dbReference type="Google" id="ProtNLM"/>
    </source>
</evidence>
<keyword evidence="11" id="KW-0812">Transmembrane</keyword>
<comment type="function">
    <text evidence="8">Copper metallochaperone essential for the synthesis and maturation of cytochrome c oxidase subunit II (MT-CO2/COX2) by facilitating the incorporation of copper into the Cu(A) site of MT-CO2/COX2.</text>
</comment>
<accession>A0A813R287</accession>
<dbReference type="PIRSF" id="PIRSF037736">
    <property type="entry name" value="SCO1"/>
    <property type="match status" value="1"/>
</dbReference>
<evidence type="ECO:0000313" key="12">
    <source>
        <dbReference type="EMBL" id="CAF0776984.1"/>
    </source>
</evidence>
<dbReference type="AlphaFoldDB" id="A0A813R287"/>
<keyword evidence="6 8" id="KW-0496">Mitochondrion</keyword>
<evidence type="ECO:0000256" key="5">
    <source>
        <dbReference type="ARBA" id="ARBA00023008"/>
    </source>
</evidence>
<comment type="subunit">
    <text evidence="8">Homodimer.</text>
</comment>
<evidence type="ECO:0000256" key="3">
    <source>
        <dbReference type="ARBA" id="ARBA00022723"/>
    </source>
</evidence>
<keyword evidence="7 11" id="KW-0472">Membrane</keyword>
<evidence type="ECO:0000256" key="11">
    <source>
        <dbReference type="SAM" id="Phobius"/>
    </source>
</evidence>
<evidence type="ECO:0000256" key="10">
    <source>
        <dbReference type="PIRSR" id="PIRSR603782-2"/>
    </source>
</evidence>
<evidence type="ECO:0000256" key="8">
    <source>
        <dbReference type="PIRNR" id="PIRNR037736"/>
    </source>
</evidence>
<dbReference type="InterPro" id="IPR017276">
    <property type="entry name" value="Synth_of_cyt-c-oxidase_Sco1/2"/>
</dbReference>
<comment type="similarity">
    <text evidence="2 8">Belongs to the SCO1/2 family.</text>
</comment>
<keyword evidence="11" id="KW-1133">Transmembrane helix</keyword>
<dbReference type="GO" id="GO:0006878">
    <property type="term" value="P:intracellular copper ion homeostasis"/>
    <property type="evidence" value="ECO:0007669"/>
    <property type="project" value="UniProtKB-UniRule"/>
</dbReference>
<keyword evidence="8" id="KW-0143">Chaperone</keyword>
<gene>
    <name evidence="12" type="ORF">OXX778_LOCUS5254</name>
</gene>
<dbReference type="Gene3D" id="3.40.30.10">
    <property type="entry name" value="Glutaredoxin"/>
    <property type="match status" value="1"/>
</dbReference>
<sequence length="276" mass="31408">MERFLTRVLLNRSKLLRSAININEKRLLCNQKFLAPQNSNRILIQKRFESAGNNPIAKKKQNFQVSWRHVVVTFVFGGACVLFMLKLKREKDESLRRQKKQAIGKMAIGGPFELVDHTGKVRKSSDFLGQWIMIYFGFTHCPDICPEEMEKMCHAVDLVDKVKIKGDPVLTPIFVTVDPERDNVKAVANYIKDFSPKLVGLTGTKEQIEQVTKAYRVYFSSGPKDEDNDYIVDHTVIVYLVDPEGNFVDYFGQNKTAEEIATAAAIHMGSYQAGKK</sequence>
<comment type="caution">
    <text evidence="12">The sequence shown here is derived from an EMBL/GenBank/DDBJ whole genome shotgun (WGS) entry which is preliminary data.</text>
</comment>
<feature type="transmembrane region" description="Helical" evidence="11">
    <location>
        <begin position="67"/>
        <end position="87"/>
    </location>
</feature>
<keyword evidence="5 8" id="KW-0186">Copper</keyword>
<keyword evidence="13" id="KW-1185">Reference proteome</keyword>
<dbReference type="OrthoDB" id="270009at2759"/>
<evidence type="ECO:0000256" key="1">
    <source>
        <dbReference type="ARBA" id="ARBA00004273"/>
    </source>
</evidence>
<keyword evidence="4 8" id="KW-0999">Mitochondrion inner membrane</keyword>
<dbReference type="GO" id="GO:0033617">
    <property type="term" value="P:mitochondrial respiratory chain complex IV assembly"/>
    <property type="evidence" value="ECO:0007669"/>
    <property type="project" value="TreeGrafter"/>
</dbReference>
<dbReference type="EMBL" id="CAJNOC010000561">
    <property type="protein sequence ID" value="CAF0776984.1"/>
    <property type="molecule type" value="Genomic_DNA"/>
</dbReference>
<dbReference type="InterPro" id="IPR003782">
    <property type="entry name" value="SCO1/SenC"/>
</dbReference>
<feature type="binding site" evidence="9">
    <location>
        <position position="145"/>
    </location>
    <ligand>
        <name>Cu cation</name>
        <dbReference type="ChEBI" id="CHEBI:23378"/>
    </ligand>
</feature>
<proteinExistence type="inferred from homology"/>
<keyword evidence="10" id="KW-1015">Disulfide bond</keyword>
<dbReference type="GO" id="GO:0005507">
    <property type="term" value="F:copper ion binding"/>
    <property type="evidence" value="ECO:0007669"/>
    <property type="project" value="InterPro"/>
</dbReference>
<dbReference type="CDD" id="cd02968">
    <property type="entry name" value="SCO"/>
    <property type="match status" value="1"/>
</dbReference>
<keyword evidence="3 8" id="KW-0479">Metal-binding</keyword>
<feature type="disulfide bond" description="Redox-active" evidence="10">
    <location>
        <begin position="141"/>
        <end position="145"/>
    </location>
</feature>
<feature type="binding site" evidence="9">
    <location>
        <position position="234"/>
    </location>
    <ligand>
        <name>Cu cation</name>
        <dbReference type="ChEBI" id="CHEBI:23378"/>
    </ligand>
</feature>
<dbReference type="GO" id="GO:0005743">
    <property type="term" value="C:mitochondrial inner membrane"/>
    <property type="evidence" value="ECO:0007669"/>
    <property type="project" value="UniProtKB-SubCell"/>
</dbReference>
<dbReference type="SUPFAM" id="SSF52833">
    <property type="entry name" value="Thioredoxin-like"/>
    <property type="match status" value="1"/>
</dbReference>
<dbReference type="FunFam" id="3.40.30.10:FF:000013">
    <property type="entry name" value="Blast:Protein SCO1 homolog, mitochondrial"/>
    <property type="match status" value="1"/>
</dbReference>
<dbReference type="Pfam" id="PF02630">
    <property type="entry name" value="SCO1-SenC"/>
    <property type="match status" value="1"/>
</dbReference>
<organism evidence="12 13">
    <name type="scientific">Brachionus calyciflorus</name>
    <dbReference type="NCBI Taxonomy" id="104777"/>
    <lineage>
        <taxon>Eukaryota</taxon>
        <taxon>Metazoa</taxon>
        <taxon>Spiralia</taxon>
        <taxon>Gnathifera</taxon>
        <taxon>Rotifera</taxon>
        <taxon>Eurotatoria</taxon>
        <taxon>Monogononta</taxon>
        <taxon>Pseudotrocha</taxon>
        <taxon>Ploima</taxon>
        <taxon>Brachionidae</taxon>
        <taxon>Brachionus</taxon>
    </lineage>
</organism>
<dbReference type="PANTHER" id="PTHR12151">
    <property type="entry name" value="ELECTRON TRANSPORT PROTIN SCO1/SENC FAMILY MEMBER"/>
    <property type="match status" value="1"/>
</dbReference>
<evidence type="ECO:0000256" key="7">
    <source>
        <dbReference type="ARBA" id="ARBA00023136"/>
    </source>
</evidence>
<reference evidence="12" key="1">
    <citation type="submission" date="2021-02" db="EMBL/GenBank/DDBJ databases">
        <authorList>
            <person name="Nowell W R."/>
        </authorList>
    </citation>
    <scope>NUCLEOTIDE SEQUENCE</scope>
    <source>
        <strain evidence="12">Ploen Becks lab</strain>
    </source>
</reference>
<dbReference type="GO" id="GO:0016531">
    <property type="term" value="F:copper chaperone activity"/>
    <property type="evidence" value="ECO:0007669"/>
    <property type="project" value="InterPro"/>
</dbReference>
<evidence type="ECO:0000256" key="9">
    <source>
        <dbReference type="PIRSR" id="PIRSR037736-1"/>
    </source>
</evidence>
<comment type="subcellular location">
    <subcellularLocation>
        <location evidence="1 8">Mitochondrion inner membrane</location>
    </subcellularLocation>
</comment>
<dbReference type="Proteomes" id="UP000663879">
    <property type="component" value="Unassembled WGS sequence"/>
</dbReference>
<evidence type="ECO:0000256" key="6">
    <source>
        <dbReference type="ARBA" id="ARBA00023128"/>
    </source>
</evidence>
<evidence type="ECO:0000256" key="4">
    <source>
        <dbReference type="ARBA" id="ARBA00022792"/>
    </source>
</evidence>
<dbReference type="InterPro" id="IPR036249">
    <property type="entry name" value="Thioredoxin-like_sf"/>
</dbReference>
<feature type="binding site" evidence="9">
    <location>
        <position position="141"/>
    </location>
    <ligand>
        <name>Cu cation</name>
        <dbReference type="ChEBI" id="CHEBI:23378"/>
    </ligand>
</feature>
<protein>
    <recommendedName>
        <fullName evidence="14">SCO1-like protein</fullName>
    </recommendedName>
</protein>
<evidence type="ECO:0000313" key="13">
    <source>
        <dbReference type="Proteomes" id="UP000663879"/>
    </source>
</evidence>
<name>A0A813R287_9BILA</name>